<evidence type="ECO:0000313" key="1">
    <source>
        <dbReference type="EMBL" id="KJJ38425.1"/>
    </source>
</evidence>
<sequence length="208" mass="24190">MLATVLLPSEKEALKHLRYGFLYDKGWWKSWETKSPLDLDSKALPWVTYSFIDFIENRLNKNMIIFEYGSGNSTIYYSSKVKKVYTVEHDIDWFNKVSQTLPKNVMIENVELEYGGEYSLTSQKKDLKFDVIIVDGRDRVNCIINSIESLKDNGVLILDDSERISYQLGIDKLKEDGFKSLDFWGISPGLFYKKCTSVYYKNPNVLDI</sequence>
<reference evidence="1 2" key="1">
    <citation type="submission" date="2014-10" db="EMBL/GenBank/DDBJ databases">
        <title>Genome sequencing of Vitellibacter vladivostokensis KMM 3516.</title>
        <authorList>
            <person name="Thevarajoo S."/>
            <person name="Selvaratnam C."/>
            <person name="Goh K.M."/>
            <person name="Chong C.S."/>
        </authorList>
    </citation>
    <scope>NUCLEOTIDE SEQUENCE [LARGE SCALE GENOMIC DNA]</scope>
    <source>
        <strain evidence="1 2">KMM 3516</strain>
    </source>
</reference>
<dbReference type="Gene3D" id="3.40.50.150">
    <property type="entry name" value="Vaccinia Virus protein VP39"/>
    <property type="match status" value="2"/>
</dbReference>
<evidence type="ECO:0000313" key="2">
    <source>
        <dbReference type="Proteomes" id="UP000033497"/>
    </source>
</evidence>
<accession>A0ABR5DI10</accession>
<dbReference type="SUPFAM" id="SSF53335">
    <property type="entry name" value="S-adenosyl-L-methionine-dependent methyltransferases"/>
    <property type="match status" value="1"/>
</dbReference>
<name>A0ABR5DI10_9FLAO</name>
<comment type="caution">
    <text evidence="1">The sequence shown here is derived from an EMBL/GenBank/DDBJ whole genome shotgun (WGS) entry which is preliminary data.</text>
</comment>
<protein>
    <recommendedName>
        <fullName evidence="3">FkbM family methyltransferase</fullName>
    </recommendedName>
</protein>
<keyword evidence="2" id="KW-1185">Reference proteome</keyword>
<dbReference type="Proteomes" id="UP000033497">
    <property type="component" value="Unassembled WGS sequence"/>
</dbReference>
<organism evidence="1 2">
    <name type="scientific">Aequorivita vladivostokensis</name>
    <dbReference type="NCBI Taxonomy" id="171194"/>
    <lineage>
        <taxon>Bacteria</taxon>
        <taxon>Pseudomonadati</taxon>
        <taxon>Bacteroidota</taxon>
        <taxon>Flavobacteriia</taxon>
        <taxon>Flavobacteriales</taxon>
        <taxon>Flavobacteriaceae</taxon>
        <taxon>Aequorivita</taxon>
    </lineage>
</organism>
<dbReference type="InterPro" id="IPR029063">
    <property type="entry name" value="SAM-dependent_MTases_sf"/>
</dbReference>
<evidence type="ECO:0008006" key="3">
    <source>
        <dbReference type="Google" id="ProtNLM"/>
    </source>
</evidence>
<gene>
    <name evidence="1" type="ORF">MB09_09065</name>
</gene>
<dbReference type="EMBL" id="JSVU01000005">
    <property type="protein sequence ID" value="KJJ38425.1"/>
    <property type="molecule type" value="Genomic_DNA"/>
</dbReference>
<proteinExistence type="predicted"/>